<accession>A0ABR1K8D9</accession>
<evidence type="ECO:0000313" key="3">
    <source>
        <dbReference type="Proteomes" id="UP001363622"/>
    </source>
</evidence>
<dbReference type="Proteomes" id="UP001363622">
    <property type="component" value="Unassembled WGS sequence"/>
</dbReference>
<feature type="compositionally biased region" description="Basic and acidic residues" evidence="1">
    <location>
        <begin position="38"/>
        <end position="64"/>
    </location>
</feature>
<feature type="region of interest" description="Disordered" evidence="1">
    <location>
        <begin position="158"/>
        <end position="192"/>
    </location>
</feature>
<feature type="region of interest" description="Disordered" evidence="1">
    <location>
        <begin position="15"/>
        <end position="124"/>
    </location>
</feature>
<proteinExistence type="predicted"/>
<feature type="compositionally biased region" description="Basic and acidic residues" evidence="1">
    <location>
        <begin position="81"/>
        <end position="109"/>
    </location>
</feature>
<feature type="compositionally biased region" description="Polar residues" evidence="1">
    <location>
        <begin position="158"/>
        <end position="172"/>
    </location>
</feature>
<reference evidence="2 3" key="1">
    <citation type="submission" date="2024-04" db="EMBL/GenBank/DDBJ databases">
        <title>Phyllosticta paracitricarpa is synonymous to the EU quarantine fungus P. citricarpa based on phylogenomic analyses.</title>
        <authorList>
            <consortium name="Lawrence Berkeley National Laboratory"/>
            <person name="Van Ingen-Buijs V.A."/>
            <person name="Van Westerhoven A.C."/>
            <person name="Haridas S."/>
            <person name="Skiadas P."/>
            <person name="Martin F."/>
            <person name="Groenewald J.Z."/>
            <person name="Crous P.W."/>
            <person name="Seidl M.F."/>
        </authorList>
    </citation>
    <scope>NUCLEOTIDE SEQUENCE [LARGE SCALE GENOMIC DNA]</scope>
    <source>
        <strain evidence="2 3">CBS 123371</strain>
    </source>
</reference>
<comment type="caution">
    <text evidence="2">The sequence shown here is derived from an EMBL/GenBank/DDBJ whole genome shotgun (WGS) entry which is preliminary data.</text>
</comment>
<protein>
    <submittedName>
        <fullName evidence="2">Uncharacterized protein</fullName>
    </submittedName>
</protein>
<organism evidence="2 3">
    <name type="scientific">Phyllosticta citriasiana</name>
    <dbReference type="NCBI Taxonomy" id="595635"/>
    <lineage>
        <taxon>Eukaryota</taxon>
        <taxon>Fungi</taxon>
        <taxon>Dikarya</taxon>
        <taxon>Ascomycota</taxon>
        <taxon>Pezizomycotina</taxon>
        <taxon>Dothideomycetes</taxon>
        <taxon>Dothideomycetes incertae sedis</taxon>
        <taxon>Botryosphaeriales</taxon>
        <taxon>Phyllostictaceae</taxon>
        <taxon>Phyllosticta</taxon>
    </lineage>
</organism>
<evidence type="ECO:0000313" key="2">
    <source>
        <dbReference type="EMBL" id="KAK7509090.1"/>
    </source>
</evidence>
<dbReference type="EMBL" id="JBBPHU010000021">
    <property type="protein sequence ID" value="KAK7509090.1"/>
    <property type="molecule type" value="Genomic_DNA"/>
</dbReference>
<evidence type="ECO:0000256" key="1">
    <source>
        <dbReference type="SAM" id="MobiDB-lite"/>
    </source>
</evidence>
<sequence length="249" mass="26769">MKLRACLDFNSSLSTKAPRVLLTAGPDATPISSDDVSPEAKRDVDKEDGEKGEENSTEEERQGEDWMTGSEGEGEGEGEVEGLRSRGWAELRVCDVKDEGKAEGEREGEGEAEGEGGVKARNLGTLRGGDVKELDSIQRGQGGRFVSLNTAREALTARTTNAAHSLDNSRSLNGPDHERSSQPVQFIEGEGEGEVEVEHKDEGEAMNCRKGRQPVASAAVEPQDVSFWVRVEISMVFEAGSPHGRSSAL</sequence>
<name>A0ABR1K8D9_9PEZI</name>
<keyword evidence="3" id="KW-1185">Reference proteome</keyword>
<gene>
    <name evidence="2" type="ORF">IWZ03DRAFT_410040</name>
</gene>